<sequence>MKKYLSLVLFIVISCNSQWLAAHADHGFINAGQAKSIALSMTKKLSIKDLGYSVGKLDSSWKKIKSSDLTVLPSDSGKHQVRVNNAETQQAIIVSISANGDVLSVKPQQEK</sequence>
<gene>
    <name evidence="2" type="ORF">HNR48_000261</name>
</gene>
<evidence type="ECO:0000256" key="1">
    <source>
        <dbReference type="SAM" id="SignalP"/>
    </source>
</evidence>
<dbReference type="Proteomes" id="UP000528457">
    <property type="component" value="Unassembled WGS sequence"/>
</dbReference>
<name>A0A7X0JQV5_9GAMM</name>
<evidence type="ECO:0000313" key="2">
    <source>
        <dbReference type="EMBL" id="MBB6519983.1"/>
    </source>
</evidence>
<dbReference type="PROSITE" id="PS51257">
    <property type="entry name" value="PROKAR_LIPOPROTEIN"/>
    <property type="match status" value="1"/>
</dbReference>
<evidence type="ECO:0000313" key="3">
    <source>
        <dbReference type="Proteomes" id="UP000528457"/>
    </source>
</evidence>
<dbReference type="InterPro" id="IPR045503">
    <property type="entry name" value="DUF6488"/>
</dbReference>
<keyword evidence="3" id="KW-1185">Reference proteome</keyword>
<feature type="signal peptide" evidence="1">
    <location>
        <begin position="1"/>
        <end position="21"/>
    </location>
</feature>
<keyword evidence="1" id="KW-0732">Signal</keyword>
<dbReference type="EMBL" id="JACHHT010000001">
    <property type="protein sequence ID" value="MBB6519983.1"/>
    <property type="molecule type" value="Genomic_DNA"/>
</dbReference>
<dbReference type="AlphaFoldDB" id="A0A7X0JQV5"/>
<dbReference type="RefSeq" id="WP_166852621.1">
    <property type="nucleotide sequence ID" value="NZ_JAAONY010000001.1"/>
</dbReference>
<dbReference type="InParanoid" id="A0A7X0JQV5"/>
<proteinExistence type="predicted"/>
<dbReference type="Pfam" id="PF20098">
    <property type="entry name" value="DUF6488"/>
    <property type="match status" value="1"/>
</dbReference>
<reference evidence="2 3" key="1">
    <citation type="submission" date="2020-08" db="EMBL/GenBank/DDBJ databases">
        <title>Genomic Encyclopedia of Type Strains, Phase IV (KMG-IV): sequencing the most valuable type-strain genomes for metagenomic binning, comparative biology and taxonomic classification.</title>
        <authorList>
            <person name="Goeker M."/>
        </authorList>
    </citation>
    <scope>NUCLEOTIDE SEQUENCE [LARGE SCALE GENOMIC DNA]</scope>
    <source>
        <strain evidence="2 3">DSM 22368</strain>
    </source>
</reference>
<feature type="chain" id="PRO_5030769848" evidence="1">
    <location>
        <begin position="22"/>
        <end position="111"/>
    </location>
</feature>
<accession>A0A7X0JQV5</accession>
<organism evidence="2 3">
    <name type="scientific">Pseudoteredinibacter isoporae</name>
    <dbReference type="NCBI Taxonomy" id="570281"/>
    <lineage>
        <taxon>Bacteria</taxon>
        <taxon>Pseudomonadati</taxon>
        <taxon>Pseudomonadota</taxon>
        <taxon>Gammaproteobacteria</taxon>
        <taxon>Cellvibrionales</taxon>
        <taxon>Cellvibrionaceae</taxon>
        <taxon>Pseudoteredinibacter</taxon>
    </lineage>
</organism>
<comment type="caution">
    <text evidence="2">The sequence shown here is derived from an EMBL/GenBank/DDBJ whole genome shotgun (WGS) entry which is preliminary data.</text>
</comment>
<protein>
    <submittedName>
        <fullName evidence="2">Uncharacterized protein</fullName>
    </submittedName>
</protein>